<dbReference type="AlphaFoldDB" id="A0A0H3CMV7"/>
<evidence type="ECO:0000313" key="1">
    <source>
        <dbReference type="EMBL" id="ADF62669.1"/>
    </source>
</evidence>
<protein>
    <submittedName>
        <fullName evidence="1">Uncharacterized protein</fullName>
    </submittedName>
</protein>
<gene>
    <name evidence="1" type="ordered locus">ECL_03133</name>
</gene>
<name>A0A0H3CMV7_ENTCC</name>
<sequence>MFDEDLSPLKISKNITLKCPPPTSMTHHFSRYFILSRLGEALSHVVW</sequence>
<proteinExistence type="predicted"/>
<accession>A0A0H3CMV7</accession>
<dbReference type="EnsemblBacteria" id="ADF62669">
    <property type="protein sequence ID" value="ADF62669"/>
    <property type="gene ID" value="ECL_03133"/>
</dbReference>
<keyword evidence="2" id="KW-1185">Reference proteome</keyword>
<evidence type="ECO:0000313" key="2">
    <source>
        <dbReference type="Proteomes" id="UP000002363"/>
    </source>
</evidence>
<reference evidence="1 2" key="1">
    <citation type="journal article" date="2010" name="J. Bacteriol.">
        <title>Complete genome sequence of Enterobacter cloacae subsp. cloacae type strain ATCC 13047.</title>
        <authorList>
            <person name="Ren Y."/>
            <person name="Ren Y."/>
            <person name="Zhou Z."/>
            <person name="Guo X."/>
            <person name="Li Y."/>
            <person name="Feng L."/>
            <person name="Wang L."/>
        </authorList>
    </citation>
    <scope>NUCLEOTIDE SEQUENCE [LARGE SCALE GENOMIC DNA]</scope>
    <source>
        <strain evidence="2">ATCC 13047 / DSM 30054 / NBRC 13535 / NCTC 10005 / WDCM 00083 / NCDC 279-56</strain>
    </source>
</reference>
<dbReference type="Proteomes" id="UP000002363">
    <property type="component" value="Chromosome"/>
</dbReference>
<organism evidence="1 2">
    <name type="scientific">Enterobacter cloacae subsp. cloacae (strain ATCC 13047 / DSM 30054 / NBRC 13535 / NCTC 10005 / WDCM 00083 / NCDC 279-56)</name>
    <dbReference type="NCBI Taxonomy" id="716541"/>
    <lineage>
        <taxon>Bacteria</taxon>
        <taxon>Pseudomonadati</taxon>
        <taxon>Pseudomonadota</taxon>
        <taxon>Gammaproteobacteria</taxon>
        <taxon>Enterobacterales</taxon>
        <taxon>Enterobacteriaceae</taxon>
        <taxon>Enterobacter</taxon>
        <taxon>Enterobacter cloacae complex</taxon>
    </lineage>
</organism>
<dbReference type="KEGG" id="enc:ECL_03133"/>
<dbReference type="HOGENOM" id="CLU_3167600_0_0_6"/>
<dbReference type="EMBL" id="CP001918">
    <property type="protein sequence ID" value="ADF62669.1"/>
    <property type="molecule type" value="Genomic_DNA"/>
</dbReference>
<dbReference type="PATRIC" id="fig|716541.4.peg.3301"/>